<name>A0A365PEK8_ACIJU</name>
<dbReference type="Proteomes" id="UP000253688">
    <property type="component" value="Unassembled WGS sequence"/>
</dbReference>
<dbReference type="EMBL" id="QEWH01000157">
    <property type="protein sequence ID" value="RBA41817.1"/>
    <property type="molecule type" value="Genomic_DNA"/>
</dbReference>
<comment type="caution">
    <text evidence="1">The sequence shown here is derived from an EMBL/GenBank/DDBJ whole genome shotgun (WGS) entry which is preliminary data.</text>
</comment>
<dbReference type="AlphaFoldDB" id="A0A365PEK8"/>
<evidence type="ECO:0008006" key="3">
    <source>
        <dbReference type="Google" id="ProtNLM"/>
    </source>
</evidence>
<proteinExistence type="predicted"/>
<gene>
    <name evidence="1" type="ORF">DC346_16465</name>
</gene>
<evidence type="ECO:0000313" key="1">
    <source>
        <dbReference type="EMBL" id="RBA41817.1"/>
    </source>
</evidence>
<evidence type="ECO:0000313" key="2">
    <source>
        <dbReference type="Proteomes" id="UP000253688"/>
    </source>
</evidence>
<dbReference type="RefSeq" id="WP_004827012.1">
    <property type="nucleotide sequence ID" value="NZ_BKYB01000052.1"/>
</dbReference>
<sequence>MNNALTQMKMLEQVVSALSEDLIKDLVFIGGCTTSLFLDPENLSLSTRYTQDVDLIVDIKTTTQWYELDEKVRKLGFKNYQSSDPFEKNTDFTCRYQLGEDLIVDFMPTDEKILGFSNSWYLEAYKKKVEYKLGNNLIINTLMPEYFLATKFEAFHGRKEDPLYSKDLEDIITICLGRSALVEEVYNAPKELKDYLSDQFKKLTELTDFEIIMEDQCRFGSRERALQVIQAIIKQWPKAY</sequence>
<accession>A0A365PEK8</accession>
<organism evidence="1 2">
    <name type="scientific">Acinetobacter junii</name>
    <dbReference type="NCBI Taxonomy" id="40215"/>
    <lineage>
        <taxon>Bacteria</taxon>
        <taxon>Pseudomonadati</taxon>
        <taxon>Pseudomonadota</taxon>
        <taxon>Gammaproteobacteria</taxon>
        <taxon>Moraxellales</taxon>
        <taxon>Moraxellaceae</taxon>
        <taxon>Acinetobacter</taxon>
    </lineage>
</organism>
<protein>
    <recommendedName>
        <fullName evidence="3">Nucleotidyl transferase AbiEii/AbiGii toxin family protein</fullName>
    </recommendedName>
</protein>
<reference evidence="1 2" key="1">
    <citation type="submission" date="2018-04" db="EMBL/GenBank/DDBJ databases">
        <title>Acinetobacter junii Genome sequencing and assembly.</title>
        <authorList>
            <person name="Su J."/>
            <person name="Rensing C."/>
            <person name="Mazhar H.S."/>
        </authorList>
    </citation>
    <scope>NUCLEOTIDE SEQUENCE [LARGE SCALE GENOMIC DNA]</scope>
    <source>
        <strain evidence="1 2">SC22</strain>
    </source>
</reference>